<dbReference type="Proteomes" id="UP000294678">
    <property type="component" value="Unassembled WGS sequence"/>
</dbReference>
<dbReference type="InterPro" id="IPR036388">
    <property type="entry name" value="WH-like_DNA-bd_sf"/>
</dbReference>
<gene>
    <name evidence="1" type="ORF">EV215_1871</name>
</gene>
<evidence type="ECO:0000313" key="1">
    <source>
        <dbReference type="EMBL" id="TDT67868.1"/>
    </source>
</evidence>
<dbReference type="SUPFAM" id="SSF46785">
    <property type="entry name" value="Winged helix' DNA-binding domain"/>
    <property type="match status" value="1"/>
</dbReference>
<name>A0AA46DX63_9FUSO</name>
<evidence type="ECO:0000313" key="2">
    <source>
        <dbReference type="Proteomes" id="UP000294678"/>
    </source>
</evidence>
<dbReference type="AlphaFoldDB" id="A0AA46DX63"/>
<accession>A0AA46DX63</accession>
<dbReference type="Pfam" id="PF13412">
    <property type="entry name" value="HTH_24"/>
    <property type="match status" value="1"/>
</dbReference>
<dbReference type="EMBL" id="SOBG01000009">
    <property type="protein sequence ID" value="TDT67868.1"/>
    <property type="molecule type" value="Genomic_DNA"/>
</dbReference>
<keyword evidence="2" id="KW-1185">Reference proteome</keyword>
<keyword evidence="1" id="KW-0238">DNA-binding</keyword>
<dbReference type="GO" id="GO:0003677">
    <property type="term" value="F:DNA binding"/>
    <property type="evidence" value="ECO:0007669"/>
    <property type="project" value="UniProtKB-KW"/>
</dbReference>
<organism evidence="1 2">
    <name type="scientific">Hypnocyclicus thermotrophus</name>
    <dbReference type="NCBI Taxonomy" id="1627895"/>
    <lineage>
        <taxon>Bacteria</taxon>
        <taxon>Fusobacteriati</taxon>
        <taxon>Fusobacteriota</taxon>
        <taxon>Fusobacteriia</taxon>
        <taxon>Fusobacteriales</taxon>
        <taxon>Fusobacteriaceae</taxon>
        <taxon>Hypnocyclicus</taxon>
    </lineage>
</organism>
<protein>
    <submittedName>
        <fullName evidence="1">Winged helix-turn-helix DNA-binding protein</fullName>
    </submittedName>
</protein>
<sequence length="174" mass="20446">MKRIVDESDILEIIEKEPIISQRKLSEKSGISLGAVNLLIKKCVKKGFIKIENLNSRTVKYILTPQGIKEKTRKTLKYIKNSYNLIIELNNKIIKLSNKHISENKTIVLLGKNDEIMEIIETTFKLNNISYDKINNIKDIEYFKNIIVYFWNTELEEKLKEKNIEYINIINDKV</sequence>
<dbReference type="RefSeq" id="WP_208320366.1">
    <property type="nucleotide sequence ID" value="NZ_SOBG01000009.1"/>
</dbReference>
<proteinExistence type="predicted"/>
<dbReference type="InterPro" id="IPR036390">
    <property type="entry name" value="WH_DNA-bd_sf"/>
</dbReference>
<comment type="caution">
    <text evidence="1">The sequence shown here is derived from an EMBL/GenBank/DDBJ whole genome shotgun (WGS) entry which is preliminary data.</text>
</comment>
<reference evidence="1 2" key="1">
    <citation type="submission" date="2019-03" db="EMBL/GenBank/DDBJ databases">
        <title>Genomic Encyclopedia of Type Strains, Phase IV (KMG-IV): sequencing the most valuable type-strain genomes for metagenomic binning, comparative biology and taxonomic classification.</title>
        <authorList>
            <person name="Goeker M."/>
        </authorList>
    </citation>
    <scope>NUCLEOTIDE SEQUENCE [LARGE SCALE GENOMIC DNA]</scope>
    <source>
        <strain evidence="1 2">DSM 100055</strain>
    </source>
</reference>
<dbReference type="Gene3D" id="1.10.10.10">
    <property type="entry name" value="Winged helix-like DNA-binding domain superfamily/Winged helix DNA-binding domain"/>
    <property type="match status" value="1"/>
</dbReference>